<feature type="region of interest" description="Disordered" evidence="1">
    <location>
        <begin position="1"/>
        <end position="51"/>
    </location>
</feature>
<proteinExistence type="predicted"/>
<keyword evidence="3" id="KW-1185">Reference proteome</keyword>
<sequence length="162" mass="17895">MTIRKAIAEPSPSHDPLLTPSMAPAQAIGDVDGHHNHQPWPSITATDPGHQWPPIAINGRFQRHSLLISNHHDGQQVTQTIAQGRRTHPSHQSWPSMAILAHHPCFLCHPGILRAIANHDHTMTIPPPPSTPPTTIVVGFWPSRLPPSYREPSSVESDHHPR</sequence>
<accession>A0A8H5FPC5</accession>
<name>A0A8H5FPC5_9AGAR</name>
<evidence type="ECO:0000313" key="3">
    <source>
        <dbReference type="Proteomes" id="UP000559027"/>
    </source>
</evidence>
<comment type="caution">
    <text evidence="2">The sequence shown here is derived from an EMBL/GenBank/DDBJ whole genome shotgun (WGS) entry which is preliminary data.</text>
</comment>
<dbReference type="AlphaFoldDB" id="A0A8H5FPC5"/>
<organism evidence="2 3">
    <name type="scientific">Leucocoprinus leucothites</name>
    <dbReference type="NCBI Taxonomy" id="201217"/>
    <lineage>
        <taxon>Eukaryota</taxon>
        <taxon>Fungi</taxon>
        <taxon>Dikarya</taxon>
        <taxon>Basidiomycota</taxon>
        <taxon>Agaricomycotina</taxon>
        <taxon>Agaricomycetes</taxon>
        <taxon>Agaricomycetidae</taxon>
        <taxon>Agaricales</taxon>
        <taxon>Agaricineae</taxon>
        <taxon>Agaricaceae</taxon>
        <taxon>Leucocoprinus</taxon>
    </lineage>
</organism>
<reference evidence="2 3" key="1">
    <citation type="journal article" date="2020" name="ISME J.">
        <title>Uncovering the hidden diversity of litter-decomposition mechanisms in mushroom-forming fungi.</title>
        <authorList>
            <person name="Floudas D."/>
            <person name="Bentzer J."/>
            <person name="Ahren D."/>
            <person name="Johansson T."/>
            <person name="Persson P."/>
            <person name="Tunlid A."/>
        </authorList>
    </citation>
    <scope>NUCLEOTIDE SEQUENCE [LARGE SCALE GENOMIC DNA]</scope>
    <source>
        <strain evidence="2 3">CBS 146.42</strain>
    </source>
</reference>
<dbReference type="EMBL" id="JAACJO010000059">
    <property type="protein sequence ID" value="KAF5344635.1"/>
    <property type="molecule type" value="Genomic_DNA"/>
</dbReference>
<protein>
    <submittedName>
        <fullName evidence="2">Uncharacterized protein</fullName>
    </submittedName>
</protein>
<dbReference type="Proteomes" id="UP000559027">
    <property type="component" value="Unassembled WGS sequence"/>
</dbReference>
<gene>
    <name evidence="2" type="ORF">D9756_011232</name>
</gene>
<evidence type="ECO:0000256" key="1">
    <source>
        <dbReference type="SAM" id="MobiDB-lite"/>
    </source>
</evidence>
<evidence type="ECO:0000313" key="2">
    <source>
        <dbReference type="EMBL" id="KAF5344635.1"/>
    </source>
</evidence>